<evidence type="ECO:0008006" key="3">
    <source>
        <dbReference type="Google" id="ProtNLM"/>
    </source>
</evidence>
<gene>
    <name evidence="1" type="ORF">GCM10010218_14280</name>
</gene>
<sequence>MTAVTRDEAPVVFTGEGVEVRTQEMGGGMTVLYMRADQGMDLGPALKGLPDDLCQCPHWGFLTKGRIKLTTKDGEETYEAGQVFYWGPGHSPQALEDSEFFDFSPTEQLTGTLDHVTAQAQQE</sequence>
<keyword evidence="2" id="KW-1185">Reference proteome</keyword>
<organism evidence="1 2">
    <name type="scientific">Streptomyces mashuensis</name>
    <dbReference type="NCBI Taxonomy" id="33904"/>
    <lineage>
        <taxon>Bacteria</taxon>
        <taxon>Bacillati</taxon>
        <taxon>Actinomycetota</taxon>
        <taxon>Actinomycetes</taxon>
        <taxon>Kitasatosporales</taxon>
        <taxon>Streptomycetaceae</taxon>
        <taxon>Streptomyces</taxon>
    </lineage>
</organism>
<dbReference type="SUPFAM" id="SSF51182">
    <property type="entry name" value="RmlC-like cupins"/>
    <property type="match status" value="1"/>
</dbReference>
<accession>A0A919EAC1</accession>
<dbReference type="RefSeq" id="WP_190128561.1">
    <property type="nucleotide sequence ID" value="NZ_BNBD01000002.1"/>
</dbReference>
<name>A0A919EAC1_9ACTN</name>
<reference evidence="1" key="2">
    <citation type="submission" date="2020-09" db="EMBL/GenBank/DDBJ databases">
        <authorList>
            <person name="Sun Q."/>
            <person name="Ohkuma M."/>
        </authorList>
    </citation>
    <scope>NUCLEOTIDE SEQUENCE</scope>
    <source>
        <strain evidence="1">JCM 4059</strain>
    </source>
</reference>
<dbReference type="InterPro" id="IPR011051">
    <property type="entry name" value="RmlC_Cupin_sf"/>
</dbReference>
<protein>
    <recommendedName>
        <fullName evidence="3">Cupin domain-containing protein</fullName>
    </recommendedName>
</protein>
<comment type="caution">
    <text evidence="1">The sequence shown here is derived from an EMBL/GenBank/DDBJ whole genome shotgun (WGS) entry which is preliminary data.</text>
</comment>
<dbReference type="Proteomes" id="UP000638313">
    <property type="component" value="Unassembled WGS sequence"/>
</dbReference>
<evidence type="ECO:0000313" key="1">
    <source>
        <dbReference type="EMBL" id="GHF34274.1"/>
    </source>
</evidence>
<dbReference type="EMBL" id="BNBD01000002">
    <property type="protein sequence ID" value="GHF34274.1"/>
    <property type="molecule type" value="Genomic_DNA"/>
</dbReference>
<reference evidence="1" key="1">
    <citation type="journal article" date="2014" name="Int. J. Syst. Evol. Microbiol.">
        <title>Complete genome sequence of Corynebacterium casei LMG S-19264T (=DSM 44701T), isolated from a smear-ripened cheese.</title>
        <authorList>
            <consortium name="US DOE Joint Genome Institute (JGI-PGF)"/>
            <person name="Walter F."/>
            <person name="Albersmeier A."/>
            <person name="Kalinowski J."/>
            <person name="Ruckert C."/>
        </authorList>
    </citation>
    <scope>NUCLEOTIDE SEQUENCE</scope>
    <source>
        <strain evidence="1">JCM 4059</strain>
    </source>
</reference>
<proteinExistence type="predicted"/>
<dbReference type="AlphaFoldDB" id="A0A919EAC1"/>
<evidence type="ECO:0000313" key="2">
    <source>
        <dbReference type="Proteomes" id="UP000638313"/>
    </source>
</evidence>